<dbReference type="InterPro" id="IPR016156">
    <property type="entry name" value="FAD/NAD-linked_Rdtase_dimer_sf"/>
</dbReference>
<dbReference type="SUPFAM" id="SSF51905">
    <property type="entry name" value="FAD/NAD(P)-binding domain"/>
    <property type="match status" value="2"/>
</dbReference>
<feature type="domain" description="NADH-rubredoxin oxidoreductase C-terminal" evidence="9">
    <location>
        <begin position="424"/>
        <end position="475"/>
    </location>
</feature>
<reference evidence="11" key="1">
    <citation type="journal article" date="2002" name="Science">
        <title>The draft genome of Ciona intestinalis: insights into chordate and vertebrate origins.</title>
        <authorList>
            <person name="Dehal P."/>
            <person name="Satou Y."/>
            <person name="Campbell R.K."/>
            <person name="Chapman J."/>
            <person name="Degnan B."/>
            <person name="De Tomaso A."/>
            <person name="Davidson B."/>
            <person name="Di Gregorio A."/>
            <person name="Gelpke M."/>
            <person name="Goodstein D.M."/>
            <person name="Harafuji N."/>
            <person name="Hastings K.E."/>
            <person name="Ho I."/>
            <person name="Hotta K."/>
            <person name="Huang W."/>
            <person name="Kawashima T."/>
            <person name="Lemaire P."/>
            <person name="Martinez D."/>
            <person name="Meinertzhagen I.A."/>
            <person name="Necula S."/>
            <person name="Nonaka M."/>
            <person name="Putnam N."/>
            <person name="Rash S."/>
            <person name="Saiga H."/>
            <person name="Satake M."/>
            <person name="Terry A."/>
            <person name="Yamada L."/>
            <person name="Wang H.G."/>
            <person name="Awazu S."/>
            <person name="Azumi K."/>
            <person name="Boore J."/>
            <person name="Branno M."/>
            <person name="Chin-Bow S."/>
            <person name="DeSantis R."/>
            <person name="Doyle S."/>
            <person name="Francino P."/>
            <person name="Keys D.N."/>
            <person name="Haga S."/>
            <person name="Hayashi H."/>
            <person name="Hino K."/>
            <person name="Imai K.S."/>
            <person name="Inaba K."/>
            <person name="Kano S."/>
            <person name="Kobayashi K."/>
            <person name="Kobayashi M."/>
            <person name="Lee B.I."/>
            <person name="Makabe K.W."/>
            <person name="Manohar C."/>
            <person name="Matassi G."/>
            <person name="Medina M."/>
            <person name="Mochizuki Y."/>
            <person name="Mount S."/>
            <person name="Morishita T."/>
            <person name="Miura S."/>
            <person name="Nakayama A."/>
            <person name="Nishizaka S."/>
            <person name="Nomoto H."/>
            <person name="Ohta F."/>
            <person name="Oishi K."/>
            <person name="Rigoutsos I."/>
            <person name="Sano M."/>
            <person name="Sasaki A."/>
            <person name="Sasakura Y."/>
            <person name="Shoguchi E."/>
            <person name="Shin-i T."/>
            <person name="Spagnuolo A."/>
            <person name="Stainier D."/>
            <person name="Suzuki M.M."/>
            <person name="Tassy O."/>
            <person name="Takatori N."/>
            <person name="Tokuoka M."/>
            <person name="Yagi K."/>
            <person name="Yoshizaki F."/>
            <person name="Wada S."/>
            <person name="Zhang C."/>
            <person name="Hyatt P.D."/>
            <person name="Larimer F."/>
            <person name="Detter C."/>
            <person name="Doggett N."/>
            <person name="Glavina T."/>
            <person name="Hawkins T."/>
            <person name="Richardson P."/>
            <person name="Lucas S."/>
            <person name="Kohara Y."/>
            <person name="Levine M."/>
            <person name="Satoh N."/>
            <person name="Rokhsar D.S."/>
        </authorList>
    </citation>
    <scope>NUCLEOTIDE SEQUENCE [LARGE SCALE GENOMIC DNA]</scope>
</reference>
<dbReference type="OMA" id="MCENLIL"/>
<dbReference type="EMBL" id="EAAA01001054">
    <property type="status" value="NOT_ANNOTATED_CDS"/>
    <property type="molecule type" value="Genomic_DNA"/>
</dbReference>
<feature type="domain" description="FAD/NAD(P)-binding" evidence="8">
    <location>
        <begin position="289"/>
        <end position="376"/>
    </location>
</feature>
<dbReference type="FunCoup" id="H2XK75">
    <property type="interactions" value="269"/>
</dbReference>
<proteinExistence type="inferred from homology"/>
<comment type="cofactor">
    <cofactor evidence="1">
        <name>FAD</name>
        <dbReference type="ChEBI" id="CHEBI:57692"/>
    </cofactor>
</comment>
<evidence type="ECO:0000256" key="7">
    <source>
        <dbReference type="ARBA" id="ARBA00045921"/>
    </source>
</evidence>
<feature type="domain" description="FAD/NAD(P)-binding" evidence="8">
    <location>
        <begin position="15"/>
        <end position="169"/>
    </location>
</feature>
<dbReference type="InterPro" id="IPR050260">
    <property type="entry name" value="FAD-bd_OxRdtase"/>
</dbReference>
<dbReference type="Pfam" id="PF07992">
    <property type="entry name" value="Pyr_redox_2"/>
    <property type="match status" value="2"/>
</dbReference>
<evidence type="ECO:0000256" key="1">
    <source>
        <dbReference type="ARBA" id="ARBA00001974"/>
    </source>
</evidence>
<dbReference type="Gene3D" id="3.50.50.100">
    <property type="match status" value="1"/>
</dbReference>
<dbReference type="InterPro" id="IPR023753">
    <property type="entry name" value="FAD/NAD-binding_dom"/>
</dbReference>
<dbReference type="AlphaFoldDB" id="H2XK75"/>
<dbReference type="InterPro" id="IPR041575">
    <property type="entry name" value="Rubredoxin_C"/>
</dbReference>
<dbReference type="Ensembl" id="ENSCINT00000033181.1">
    <property type="protein sequence ID" value="ENSCINP00000030057.1"/>
    <property type="gene ID" value="ENSCING00000018051.1"/>
</dbReference>
<evidence type="ECO:0000259" key="8">
    <source>
        <dbReference type="Pfam" id="PF07992"/>
    </source>
</evidence>
<keyword evidence="5" id="KW-0274">FAD</keyword>
<dbReference type="HOGENOM" id="CLU_026335_0_0_1"/>
<dbReference type="InParanoid" id="H2XK75"/>
<dbReference type="Proteomes" id="UP000008144">
    <property type="component" value="Chromosome 12"/>
</dbReference>
<reference evidence="10" key="3">
    <citation type="submission" date="2025-08" db="UniProtKB">
        <authorList>
            <consortium name="Ensembl"/>
        </authorList>
    </citation>
    <scope>IDENTIFICATION</scope>
</reference>
<evidence type="ECO:0000256" key="3">
    <source>
        <dbReference type="ARBA" id="ARBA00018240"/>
    </source>
</evidence>
<dbReference type="PANTHER" id="PTHR43429:SF2">
    <property type="entry name" value="PYRIDINE NUCLEOTIDE-DISULFIDE OXIDOREDUCTASE DOMAIN-CONTAINING PROTEIN 1"/>
    <property type="match status" value="1"/>
</dbReference>
<comment type="function">
    <text evidence="7">Probable FAD-dependent oxidoreductase; involved in the cellular oxidative stress response. Required for normal sarcomere structure and muscle fiber integrity.</text>
</comment>
<dbReference type="GeneTree" id="ENSGT00390000014894"/>
<dbReference type="Gene3D" id="3.50.50.60">
    <property type="entry name" value="FAD/NAD(P)-binding domain"/>
    <property type="match status" value="1"/>
</dbReference>
<dbReference type="Gene3D" id="3.30.390.30">
    <property type="match status" value="1"/>
</dbReference>
<comment type="similarity">
    <text evidence="2">Belongs to the class-I pyridine nucleotide-disulfide oxidoreductase family. PYROXD1 subfamily.</text>
</comment>
<dbReference type="Pfam" id="PF18267">
    <property type="entry name" value="Rubredoxin_C"/>
    <property type="match status" value="1"/>
</dbReference>
<keyword evidence="4" id="KW-0285">Flavoprotein</keyword>
<evidence type="ECO:0000256" key="4">
    <source>
        <dbReference type="ARBA" id="ARBA00022630"/>
    </source>
</evidence>
<dbReference type="STRING" id="7719.ENSCINP00000030057"/>
<organism evidence="10 11">
    <name type="scientific">Ciona intestinalis</name>
    <name type="common">Transparent sea squirt</name>
    <name type="synonym">Ascidia intestinalis</name>
    <dbReference type="NCBI Taxonomy" id="7719"/>
    <lineage>
        <taxon>Eukaryota</taxon>
        <taxon>Metazoa</taxon>
        <taxon>Chordata</taxon>
        <taxon>Tunicata</taxon>
        <taxon>Ascidiacea</taxon>
        <taxon>Phlebobranchia</taxon>
        <taxon>Cionidae</taxon>
        <taxon>Ciona</taxon>
    </lineage>
</organism>
<evidence type="ECO:0000313" key="11">
    <source>
        <dbReference type="Proteomes" id="UP000008144"/>
    </source>
</evidence>
<accession>H2XK75</accession>
<dbReference type="InterPro" id="IPR036188">
    <property type="entry name" value="FAD/NAD-bd_sf"/>
</dbReference>
<reference evidence="10" key="4">
    <citation type="submission" date="2025-09" db="UniProtKB">
        <authorList>
            <consortium name="Ensembl"/>
        </authorList>
    </citation>
    <scope>IDENTIFICATION</scope>
</reference>
<evidence type="ECO:0000256" key="6">
    <source>
        <dbReference type="ARBA" id="ARBA00023002"/>
    </source>
</evidence>
<keyword evidence="6" id="KW-0560">Oxidoreductase</keyword>
<name>H2XK75_CIOIN</name>
<reference evidence="10" key="2">
    <citation type="journal article" date="2008" name="Genome Biol.">
        <title>Improved genome assembly and evidence-based global gene model set for the chordate Ciona intestinalis: new insight into intron and operon populations.</title>
        <authorList>
            <person name="Satou Y."/>
            <person name="Mineta K."/>
            <person name="Ogasawara M."/>
            <person name="Sasakura Y."/>
            <person name="Shoguchi E."/>
            <person name="Ueno K."/>
            <person name="Yamada L."/>
            <person name="Matsumoto J."/>
            <person name="Wasserscheid J."/>
            <person name="Dewar K."/>
            <person name="Wiley G.B."/>
            <person name="Macmil S.L."/>
            <person name="Roe B.A."/>
            <person name="Zeller R.W."/>
            <person name="Hastings K.E."/>
            <person name="Lemaire P."/>
            <person name="Lindquist E."/>
            <person name="Endo T."/>
            <person name="Hotta K."/>
            <person name="Inaba K."/>
        </authorList>
    </citation>
    <scope>NUCLEOTIDE SEQUENCE [LARGE SCALE GENOMIC DNA]</scope>
    <source>
        <strain evidence="10">wild type</strain>
    </source>
</reference>
<keyword evidence="11" id="KW-1185">Reference proteome</keyword>
<sequence length="497" mass="54908">IDITNSPPTGKGMFVVIGGGIAGVSCAEALLAHSPDANVCLVSPTPIIKAARNVNELTRNLVTFDVTEIPVTEYESKHPNVKVHKCSAVRIDTEDKLIFMSSGETISYDKVCVCTGARQNVIFPENNCVVGIRDTATAMELDKMLKSSERVVVVGNGGIATELVFQIKNCEVIWAIKDKSISNVFFDGGAGQFFLPFLQRKQDLLKNFETEIPSKRMIYKVSDFNTTESKTLGGALGPDWHQSLSLTGTNDDICGVNVEYECEVQDLHVRSDNCCNLHETKKPSGEYWPLHVKLTNAVSHACDFVISATGVVPNVQLFTDLSCTFGLDSGIEIDENMRVVGLYDVYAAGDVCSTAKWPESPHWHQMRLWTQARQMGLFAAQCMAGHSTMKEDIPLDICFELFAHVTSFFGKKVVLLGNYNAQKNNDNKNSLEFLLRVEMNEEYVKVVLFNGRVIGCVLIGETDLEETFENLILNQTDVSALGENLLDPNVDIADYFD</sequence>
<evidence type="ECO:0000259" key="9">
    <source>
        <dbReference type="Pfam" id="PF18267"/>
    </source>
</evidence>
<protein>
    <recommendedName>
        <fullName evidence="3">Pyridine nucleotide-disulfide oxidoreductase domain-containing protein 1</fullName>
    </recommendedName>
</protein>
<dbReference type="PANTHER" id="PTHR43429">
    <property type="entry name" value="PYRIDINE NUCLEOTIDE-DISULFIDE OXIDOREDUCTASE DOMAIN-CONTAINING"/>
    <property type="match status" value="1"/>
</dbReference>
<dbReference type="GO" id="GO:0016491">
    <property type="term" value="F:oxidoreductase activity"/>
    <property type="evidence" value="ECO:0007669"/>
    <property type="project" value="UniProtKB-KW"/>
</dbReference>
<evidence type="ECO:0000313" key="10">
    <source>
        <dbReference type="Ensembl" id="ENSCINP00000030057.1"/>
    </source>
</evidence>
<evidence type="ECO:0000256" key="5">
    <source>
        <dbReference type="ARBA" id="ARBA00022827"/>
    </source>
</evidence>
<evidence type="ECO:0000256" key="2">
    <source>
        <dbReference type="ARBA" id="ARBA00008147"/>
    </source>
</evidence>